<dbReference type="AlphaFoldDB" id="A0A3P5ZDE4"/>
<accession>A0A3P5ZDE4</accession>
<evidence type="ECO:0000313" key="1">
    <source>
        <dbReference type="EMBL" id="VDC70900.1"/>
    </source>
</evidence>
<protein>
    <submittedName>
        <fullName evidence="1">Uncharacterized protein</fullName>
    </submittedName>
</protein>
<name>A0A3P5ZDE4_BRACM</name>
<reference evidence="1" key="1">
    <citation type="submission" date="2018-11" db="EMBL/GenBank/DDBJ databases">
        <authorList>
            <consortium name="Genoscope - CEA"/>
            <person name="William W."/>
        </authorList>
    </citation>
    <scope>NUCLEOTIDE SEQUENCE</scope>
</reference>
<proteinExistence type="predicted"/>
<sequence length="47" mass="5000">MNLAGQALSLSLSLSLSDSVRRRGAAVVVQVVSGQWTVKTKLYGRPV</sequence>
<gene>
    <name evidence="1" type="ORF">BRAA05T20614Z</name>
</gene>
<organism evidence="1">
    <name type="scientific">Brassica campestris</name>
    <name type="common">Field mustard</name>
    <dbReference type="NCBI Taxonomy" id="3711"/>
    <lineage>
        <taxon>Eukaryota</taxon>
        <taxon>Viridiplantae</taxon>
        <taxon>Streptophyta</taxon>
        <taxon>Embryophyta</taxon>
        <taxon>Tracheophyta</taxon>
        <taxon>Spermatophyta</taxon>
        <taxon>Magnoliopsida</taxon>
        <taxon>eudicotyledons</taxon>
        <taxon>Gunneridae</taxon>
        <taxon>Pentapetalae</taxon>
        <taxon>rosids</taxon>
        <taxon>malvids</taxon>
        <taxon>Brassicales</taxon>
        <taxon>Brassicaceae</taxon>
        <taxon>Brassiceae</taxon>
        <taxon>Brassica</taxon>
    </lineage>
</organism>
<dbReference type="EMBL" id="LR031570">
    <property type="protein sequence ID" value="VDC70900.1"/>
    <property type="molecule type" value="Genomic_DNA"/>
</dbReference>